<accession>A0A6B1D4X3</accession>
<dbReference type="SUPFAM" id="SSF51182">
    <property type="entry name" value="RmlC-like cupins"/>
    <property type="match status" value="1"/>
</dbReference>
<dbReference type="InterPro" id="IPR051610">
    <property type="entry name" value="GPI/OXD"/>
</dbReference>
<keyword evidence="1" id="KW-0479">Metal-binding</keyword>
<organism evidence="4">
    <name type="scientific">Caldilineaceae bacterium SB0661_bin_32</name>
    <dbReference type="NCBI Taxonomy" id="2605255"/>
    <lineage>
        <taxon>Bacteria</taxon>
        <taxon>Bacillati</taxon>
        <taxon>Chloroflexota</taxon>
        <taxon>Caldilineae</taxon>
        <taxon>Caldilineales</taxon>
        <taxon>Caldilineaceae</taxon>
    </lineage>
</organism>
<dbReference type="AlphaFoldDB" id="A0A6B1D4X3"/>
<comment type="caution">
    <text evidence="4">The sequence shown here is derived from an EMBL/GenBank/DDBJ whole genome shotgun (WGS) entry which is preliminary data.</text>
</comment>
<feature type="region of interest" description="Disordered" evidence="2">
    <location>
        <begin position="1"/>
        <end position="30"/>
    </location>
</feature>
<dbReference type="InterPro" id="IPR013096">
    <property type="entry name" value="Cupin_2"/>
</dbReference>
<dbReference type="InterPro" id="IPR011051">
    <property type="entry name" value="RmlC_Cupin_sf"/>
</dbReference>
<feature type="domain" description="Cupin type-2" evidence="3">
    <location>
        <begin position="81"/>
        <end position="146"/>
    </location>
</feature>
<dbReference type="InterPro" id="IPR014710">
    <property type="entry name" value="RmlC-like_jellyroll"/>
</dbReference>
<dbReference type="Pfam" id="PF07883">
    <property type="entry name" value="Cupin_2"/>
    <property type="match status" value="1"/>
</dbReference>
<evidence type="ECO:0000313" key="4">
    <source>
        <dbReference type="EMBL" id="MYC94604.1"/>
    </source>
</evidence>
<dbReference type="Gene3D" id="2.60.120.10">
    <property type="entry name" value="Jelly Rolls"/>
    <property type="match status" value="1"/>
</dbReference>
<proteinExistence type="predicted"/>
<evidence type="ECO:0000256" key="1">
    <source>
        <dbReference type="ARBA" id="ARBA00022723"/>
    </source>
</evidence>
<evidence type="ECO:0000259" key="3">
    <source>
        <dbReference type="Pfam" id="PF07883"/>
    </source>
</evidence>
<feature type="compositionally biased region" description="Basic residues" evidence="2">
    <location>
        <begin position="18"/>
        <end position="30"/>
    </location>
</feature>
<protein>
    <submittedName>
        <fullName evidence="4">Cupin domain-containing protein</fullName>
    </submittedName>
</protein>
<sequence>MTEFPCASSKPGLDSGRKKQRTTLHKNHERRKPTMADGMRYIFKVSDVPLIQSPDGTMQDSVMITEDTCGSDQYTAGLFWVRPGTHGHSDVHPGQDEVYYIISGRGILHLEGVEHRMEAGDVVFVPKGHEHSVSNDGDEVLSLFWAIGEGWSKLPEIRDELSTWPEIPADQHW</sequence>
<dbReference type="PANTHER" id="PTHR35848">
    <property type="entry name" value="OXALATE-BINDING PROTEIN"/>
    <property type="match status" value="1"/>
</dbReference>
<name>A0A6B1D4X3_9CHLR</name>
<dbReference type="PANTHER" id="PTHR35848:SF6">
    <property type="entry name" value="CUPIN TYPE-2 DOMAIN-CONTAINING PROTEIN"/>
    <property type="match status" value="1"/>
</dbReference>
<dbReference type="GO" id="GO:0046872">
    <property type="term" value="F:metal ion binding"/>
    <property type="evidence" value="ECO:0007669"/>
    <property type="project" value="UniProtKB-KW"/>
</dbReference>
<evidence type="ECO:0000256" key="2">
    <source>
        <dbReference type="SAM" id="MobiDB-lite"/>
    </source>
</evidence>
<reference evidence="4" key="1">
    <citation type="submission" date="2019-09" db="EMBL/GenBank/DDBJ databases">
        <title>Characterisation of the sponge microbiome using genome-centric metagenomics.</title>
        <authorList>
            <person name="Engelberts J.P."/>
            <person name="Robbins S.J."/>
            <person name="De Goeij J.M."/>
            <person name="Aranda M."/>
            <person name="Bell S.C."/>
            <person name="Webster N.S."/>
        </authorList>
    </citation>
    <scope>NUCLEOTIDE SEQUENCE</scope>
    <source>
        <strain evidence="4">SB0661_bin_32</strain>
    </source>
</reference>
<dbReference type="EMBL" id="VXMH01000028">
    <property type="protein sequence ID" value="MYC94604.1"/>
    <property type="molecule type" value="Genomic_DNA"/>
</dbReference>
<gene>
    <name evidence="4" type="ORF">F4X14_06500</name>
</gene>